<dbReference type="InterPro" id="IPR001810">
    <property type="entry name" value="F-box_dom"/>
</dbReference>
<dbReference type="PROSITE" id="PS50181">
    <property type="entry name" value="FBOX"/>
    <property type="match status" value="1"/>
</dbReference>
<dbReference type="EMBL" id="PKPP01021075">
    <property type="protein sequence ID" value="PWA34945.1"/>
    <property type="molecule type" value="Genomic_DNA"/>
</dbReference>
<dbReference type="CDD" id="cd22157">
    <property type="entry name" value="F-box_AtFBW1-like"/>
    <property type="match status" value="1"/>
</dbReference>
<dbReference type="InterPro" id="IPR050796">
    <property type="entry name" value="SCF_F-box_component"/>
</dbReference>
<accession>A0A2U1KDV8</accession>
<comment type="caution">
    <text evidence="2">The sequence shown here is derived from an EMBL/GenBank/DDBJ whole genome shotgun (WGS) entry which is preliminary data.</text>
</comment>
<dbReference type="STRING" id="35608.A0A2U1KDV8"/>
<dbReference type="Proteomes" id="UP000245207">
    <property type="component" value="Unassembled WGS sequence"/>
</dbReference>
<dbReference type="Gene3D" id="1.20.1280.50">
    <property type="match status" value="1"/>
</dbReference>
<reference evidence="2 3" key="1">
    <citation type="journal article" date="2018" name="Mol. Plant">
        <title>The genome of Artemisia annua provides insight into the evolution of Asteraceae family and artemisinin biosynthesis.</title>
        <authorList>
            <person name="Shen Q."/>
            <person name="Zhang L."/>
            <person name="Liao Z."/>
            <person name="Wang S."/>
            <person name="Yan T."/>
            <person name="Shi P."/>
            <person name="Liu M."/>
            <person name="Fu X."/>
            <person name="Pan Q."/>
            <person name="Wang Y."/>
            <person name="Lv Z."/>
            <person name="Lu X."/>
            <person name="Zhang F."/>
            <person name="Jiang W."/>
            <person name="Ma Y."/>
            <person name="Chen M."/>
            <person name="Hao X."/>
            <person name="Li L."/>
            <person name="Tang Y."/>
            <person name="Lv G."/>
            <person name="Zhou Y."/>
            <person name="Sun X."/>
            <person name="Brodelius P.E."/>
            <person name="Rose J.K.C."/>
            <person name="Tang K."/>
        </authorList>
    </citation>
    <scope>NUCLEOTIDE SEQUENCE [LARGE SCALE GENOMIC DNA]</scope>
    <source>
        <strain evidence="3">cv. Huhao1</strain>
        <tissue evidence="2">Leaf</tissue>
    </source>
</reference>
<name>A0A2U1KDV8_ARTAN</name>
<protein>
    <submittedName>
        <fullName evidence="2">F-box domain-containing protein</fullName>
    </submittedName>
</protein>
<dbReference type="SMART" id="SM00256">
    <property type="entry name" value="FBOX"/>
    <property type="match status" value="1"/>
</dbReference>
<dbReference type="AlphaFoldDB" id="A0A2U1KDV8"/>
<dbReference type="Pfam" id="PF00646">
    <property type="entry name" value="F-box"/>
    <property type="match status" value="1"/>
</dbReference>
<dbReference type="InterPro" id="IPR036047">
    <property type="entry name" value="F-box-like_dom_sf"/>
</dbReference>
<dbReference type="InterPro" id="IPR006527">
    <property type="entry name" value="F-box-assoc_dom_typ1"/>
</dbReference>
<evidence type="ECO:0000313" key="3">
    <source>
        <dbReference type="Proteomes" id="UP000245207"/>
    </source>
</evidence>
<evidence type="ECO:0000313" key="2">
    <source>
        <dbReference type="EMBL" id="PWA34945.1"/>
    </source>
</evidence>
<organism evidence="2 3">
    <name type="scientific">Artemisia annua</name>
    <name type="common">Sweet wormwood</name>
    <dbReference type="NCBI Taxonomy" id="35608"/>
    <lineage>
        <taxon>Eukaryota</taxon>
        <taxon>Viridiplantae</taxon>
        <taxon>Streptophyta</taxon>
        <taxon>Embryophyta</taxon>
        <taxon>Tracheophyta</taxon>
        <taxon>Spermatophyta</taxon>
        <taxon>Magnoliopsida</taxon>
        <taxon>eudicotyledons</taxon>
        <taxon>Gunneridae</taxon>
        <taxon>Pentapetalae</taxon>
        <taxon>asterids</taxon>
        <taxon>campanulids</taxon>
        <taxon>Asterales</taxon>
        <taxon>Asteraceae</taxon>
        <taxon>Asteroideae</taxon>
        <taxon>Anthemideae</taxon>
        <taxon>Artemisiinae</taxon>
        <taxon>Artemisia</taxon>
    </lineage>
</organism>
<evidence type="ECO:0000259" key="1">
    <source>
        <dbReference type="PROSITE" id="PS50181"/>
    </source>
</evidence>
<dbReference type="NCBIfam" id="TIGR01640">
    <property type="entry name" value="F_box_assoc_1"/>
    <property type="match status" value="1"/>
</dbReference>
<feature type="domain" description="F-box" evidence="1">
    <location>
        <begin position="108"/>
        <end position="153"/>
    </location>
</feature>
<dbReference type="PANTHER" id="PTHR31672:SF13">
    <property type="entry name" value="F-BOX PROTEIN CPR30-LIKE"/>
    <property type="match status" value="1"/>
</dbReference>
<proteinExistence type="predicted"/>
<dbReference type="OrthoDB" id="1845276at2759"/>
<dbReference type="InterPro" id="IPR017451">
    <property type="entry name" value="F-box-assoc_interact_dom"/>
</dbReference>
<dbReference type="PANTHER" id="PTHR31672">
    <property type="entry name" value="BNACNNG10540D PROTEIN"/>
    <property type="match status" value="1"/>
</dbReference>
<gene>
    <name evidence="2" type="ORF">CTI12_AA614230</name>
</gene>
<dbReference type="SUPFAM" id="SSF81383">
    <property type="entry name" value="F-box domain"/>
    <property type="match status" value="1"/>
</dbReference>
<dbReference type="Pfam" id="PF07734">
    <property type="entry name" value="FBA_1"/>
    <property type="match status" value="1"/>
</dbReference>
<sequence>MNFRGCGQLTGGSTLWSLRRRRVIREAFHSFLLITISGKNYRRGQTKPGSTPQVYTLGVADPIETKRKPEEDPDAYLGDQTRNQPFHLSTQPRQHVASTSNNTMSSIYPNMEDLPLNVMVDILSRLPVKTIIHCKCVCKKWHFLVSESYFVKLHLSRSPPNLIIHEFTTQEIHHNGLGILKLVEIEDEVDHHRLYHDPNMNFDLNRGLFSKGVKTFRKLPVGSINGLVCLTENGNGSDNTYICNPVTREYMMLPKHIFFAERDESVVFGFGVGLVTGKYKVIRTFLMHFRENPNPKISRPDLIEAEVYTLGTGKWRRLGRVPYWFDGRQALINGPYLNGHVHWIVRDENCPEKICAFNFDDETFKLFPSPPFDATKEHSINLRSMGVLNGCLSQYDISYNDVTIWVMKEYGLEPKPSKWTSIRELSWLFIKVLAKQHSMYYLINVRRKHVFPRGIIQIG</sequence>
<keyword evidence="3" id="KW-1185">Reference proteome</keyword>